<dbReference type="CDD" id="cd01127">
    <property type="entry name" value="TrwB_TraG_TraD_VirD4"/>
    <property type="match status" value="2"/>
</dbReference>
<gene>
    <name evidence="9" type="ORF">VSF3289_03279</name>
</gene>
<sequence length="547" mass="61147">MTTTKLLIVLFGSVFTFVFTVNTLLYVQNGYNYKVLLLGLWYSLDNFSAYSREYLIAVGAAAVFPIIFALSVLLKRKGIYGDAKFASMTDIKDFGFDMLADQGLILGKKSGKYLRNDDNQSILIVAPQGTGKSAGSIIPMLYSYTGSAIITDFKGELWNTTSKQRAHFSTCKLYAPTLGQEHEALVEFNPLDKTIIDQILSAHHNDFDRVIDYVAKIGSVLFPAQHLQGTEKHFTIKARTLFEFFSAYTLRLSGGTSIPDVYDEILRSPDIKEKIAEVIDLAESTNDSYTVTRGNSLIASADEEFGSFASTLSAKLDAFCTPIIRKSLKKNGFNYTDFRKSSYSLYIYIPTAEIEKMQPILTLLFDYLVGEFLSHDYQKETDQQVTFFLDEFARLGKQPNLVSLPTLGRSYGTRAVYAFQNKGQMTSLYGAEAFAEMLSSSDIKIIYQQNEHNTAEQFSSLIGKTTRKRKSKSRSSSLVKEGGSNSENDEGVPLMLAQDFLNLKLGDVIIVAKGHAERPIRAKSAYWEKEKTMKHLSGYAHNFNIAA</sequence>
<keyword evidence="3" id="KW-1003">Cell membrane</keyword>
<dbReference type="Pfam" id="PF02534">
    <property type="entry name" value="T4SS-DNA_transf"/>
    <property type="match status" value="1"/>
</dbReference>
<comment type="similarity">
    <text evidence="2">Belongs to the VirD4/TraG family.</text>
</comment>
<evidence type="ECO:0000256" key="8">
    <source>
        <dbReference type="SAM" id="Phobius"/>
    </source>
</evidence>
<organism evidence="9 10">
    <name type="scientific">Vibrio scophthalmi</name>
    <dbReference type="NCBI Taxonomy" id="45658"/>
    <lineage>
        <taxon>Bacteria</taxon>
        <taxon>Pseudomonadati</taxon>
        <taxon>Pseudomonadota</taxon>
        <taxon>Gammaproteobacteria</taxon>
        <taxon>Vibrionales</taxon>
        <taxon>Vibrionaceae</taxon>
        <taxon>Vibrio</taxon>
    </lineage>
</organism>
<keyword evidence="4 8" id="KW-0812">Transmembrane</keyword>
<proteinExistence type="inferred from homology"/>
<feature type="region of interest" description="Disordered" evidence="7">
    <location>
        <begin position="458"/>
        <end position="490"/>
    </location>
</feature>
<name>A0A1E3WIR6_9VIBR</name>
<protein>
    <submittedName>
        <fullName evidence="9">Conjugal transfer protein TraG</fullName>
    </submittedName>
</protein>
<keyword evidence="6 8" id="KW-0472">Membrane</keyword>
<dbReference type="Gene3D" id="3.40.50.300">
    <property type="entry name" value="P-loop containing nucleotide triphosphate hydrolases"/>
    <property type="match status" value="1"/>
</dbReference>
<dbReference type="RefSeq" id="WP_069447467.1">
    <property type="nucleotide sequence ID" value="NZ_MDCJ01000006.1"/>
</dbReference>
<reference evidence="9 10" key="1">
    <citation type="submission" date="2016-08" db="EMBL/GenBank/DDBJ databases">
        <title>Genome sequencing of Vibrio scophthalmi strain FP3289, an isolated from Paralichthys olivaceus.</title>
        <authorList>
            <person name="Han H.-J."/>
        </authorList>
    </citation>
    <scope>NUCLEOTIDE SEQUENCE [LARGE SCALE GENOMIC DNA]</scope>
    <source>
        <strain evidence="9 10">FP3289</strain>
    </source>
</reference>
<dbReference type="InterPro" id="IPR051539">
    <property type="entry name" value="T4SS-coupling_protein"/>
</dbReference>
<keyword evidence="5 8" id="KW-1133">Transmembrane helix</keyword>
<dbReference type="AlphaFoldDB" id="A0A1E3WIR6"/>
<dbReference type="InterPro" id="IPR003688">
    <property type="entry name" value="TraG/VirD4"/>
</dbReference>
<dbReference type="InterPro" id="IPR027417">
    <property type="entry name" value="P-loop_NTPase"/>
</dbReference>
<feature type="transmembrane region" description="Helical" evidence="8">
    <location>
        <begin position="7"/>
        <end position="27"/>
    </location>
</feature>
<evidence type="ECO:0000256" key="2">
    <source>
        <dbReference type="ARBA" id="ARBA00008806"/>
    </source>
</evidence>
<evidence type="ECO:0000256" key="1">
    <source>
        <dbReference type="ARBA" id="ARBA00004651"/>
    </source>
</evidence>
<evidence type="ECO:0000256" key="5">
    <source>
        <dbReference type="ARBA" id="ARBA00022989"/>
    </source>
</evidence>
<evidence type="ECO:0000256" key="4">
    <source>
        <dbReference type="ARBA" id="ARBA00022692"/>
    </source>
</evidence>
<evidence type="ECO:0000313" key="9">
    <source>
        <dbReference type="EMBL" id="ODS09615.1"/>
    </source>
</evidence>
<dbReference type="EMBL" id="MDCJ01000006">
    <property type="protein sequence ID" value="ODS09615.1"/>
    <property type="molecule type" value="Genomic_DNA"/>
</dbReference>
<evidence type="ECO:0000256" key="3">
    <source>
        <dbReference type="ARBA" id="ARBA00022475"/>
    </source>
</evidence>
<accession>A0A1E3WIR6</accession>
<evidence type="ECO:0000256" key="7">
    <source>
        <dbReference type="SAM" id="MobiDB-lite"/>
    </source>
</evidence>
<comment type="caution">
    <text evidence="9">The sequence shown here is derived from an EMBL/GenBank/DDBJ whole genome shotgun (WGS) entry which is preliminary data.</text>
</comment>
<dbReference type="PANTHER" id="PTHR37937:SF1">
    <property type="entry name" value="CONJUGATIVE TRANSFER: DNA TRANSPORT"/>
    <property type="match status" value="1"/>
</dbReference>
<evidence type="ECO:0000313" key="10">
    <source>
        <dbReference type="Proteomes" id="UP000095131"/>
    </source>
</evidence>
<dbReference type="OrthoDB" id="9759295at2"/>
<dbReference type="PANTHER" id="PTHR37937">
    <property type="entry name" value="CONJUGATIVE TRANSFER: DNA TRANSPORT"/>
    <property type="match status" value="1"/>
</dbReference>
<dbReference type="SUPFAM" id="SSF52540">
    <property type="entry name" value="P-loop containing nucleoside triphosphate hydrolases"/>
    <property type="match status" value="1"/>
</dbReference>
<evidence type="ECO:0000256" key="6">
    <source>
        <dbReference type="ARBA" id="ARBA00023136"/>
    </source>
</evidence>
<dbReference type="GO" id="GO:0005886">
    <property type="term" value="C:plasma membrane"/>
    <property type="evidence" value="ECO:0007669"/>
    <property type="project" value="UniProtKB-SubCell"/>
</dbReference>
<comment type="subcellular location">
    <subcellularLocation>
        <location evidence="1">Cell membrane</location>
        <topology evidence="1">Multi-pass membrane protein</topology>
    </subcellularLocation>
</comment>
<dbReference type="Proteomes" id="UP000095131">
    <property type="component" value="Unassembled WGS sequence"/>
</dbReference>
<feature type="transmembrane region" description="Helical" evidence="8">
    <location>
        <begin position="54"/>
        <end position="74"/>
    </location>
</feature>